<proteinExistence type="predicted"/>
<evidence type="ECO:0000313" key="1">
    <source>
        <dbReference type="EMBL" id="BAU29744.1"/>
    </source>
</evidence>
<gene>
    <name evidence="1" type="ORF">CB4_03981</name>
</gene>
<dbReference type="KEGG" id="asoc:CB4_03981"/>
<reference evidence="1 2" key="1">
    <citation type="submission" date="2015-12" db="EMBL/GenBank/DDBJ databases">
        <title>Genome sequence of Aneurinibacillus soli.</title>
        <authorList>
            <person name="Lee J.S."/>
            <person name="Lee K.C."/>
            <person name="Kim K.K."/>
            <person name="Lee B.W."/>
        </authorList>
    </citation>
    <scope>NUCLEOTIDE SEQUENCE [LARGE SCALE GENOMIC DNA]</scope>
    <source>
        <strain evidence="1 2">CB4</strain>
    </source>
</reference>
<sequence length="126" mass="14700">MANNLKGRIVEIEKNVHKAGYLTQGIKKSKQRMYERDKNTLGSNGSYVTGFEYYGTTIDIKIFVYDYEKCIKLDIRDYILRQNGKKKVSSKLLDYVIKNNKGKKVVLEEINRAIYFDQSQLDVKMS</sequence>
<protein>
    <submittedName>
        <fullName evidence="1">Uncharacterized protein</fullName>
    </submittedName>
</protein>
<keyword evidence="2" id="KW-1185">Reference proteome</keyword>
<accession>A0A0U5B5S2</accession>
<organism evidence="1 2">
    <name type="scientific">Aneurinibacillus soli</name>
    <dbReference type="NCBI Taxonomy" id="1500254"/>
    <lineage>
        <taxon>Bacteria</taxon>
        <taxon>Bacillati</taxon>
        <taxon>Bacillota</taxon>
        <taxon>Bacilli</taxon>
        <taxon>Bacillales</taxon>
        <taxon>Paenibacillaceae</taxon>
        <taxon>Aneurinibacillus group</taxon>
        <taxon>Aneurinibacillus</taxon>
    </lineage>
</organism>
<evidence type="ECO:0000313" key="2">
    <source>
        <dbReference type="Proteomes" id="UP000217696"/>
    </source>
</evidence>
<name>A0A0U5B5S2_9BACL</name>
<dbReference type="AlphaFoldDB" id="A0A0U5B5S2"/>
<dbReference type="Proteomes" id="UP000217696">
    <property type="component" value="Chromosome"/>
</dbReference>
<dbReference type="RefSeq" id="WP_096467396.1">
    <property type="nucleotide sequence ID" value="NZ_AP017312.1"/>
</dbReference>
<dbReference type="OrthoDB" id="2990746at2"/>
<dbReference type="EMBL" id="AP017312">
    <property type="protein sequence ID" value="BAU29744.1"/>
    <property type="molecule type" value="Genomic_DNA"/>
</dbReference>